<organism evidence="1 2">
    <name type="scientific">Rotaria socialis</name>
    <dbReference type="NCBI Taxonomy" id="392032"/>
    <lineage>
        <taxon>Eukaryota</taxon>
        <taxon>Metazoa</taxon>
        <taxon>Spiralia</taxon>
        <taxon>Gnathifera</taxon>
        <taxon>Rotifera</taxon>
        <taxon>Eurotatoria</taxon>
        <taxon>Bdelloidea</taxon>
        <taxon>Philodinida</taxon>
        <taxon>Philodinidae</taxon>
        <taxon>Rotaria</taxon>
    </lineage>
</organism>
<evidence type="ECO:0000313" key="1">
    <source>
        <dbReference type="EMBL" id="CAF5059345.1"/>
    </source>
</evidence>
<name>A0A822D3Q6_9BILA</name>
<gene>
    <name evidence="1" type="ORF">QYT958_LOCUS42551</name>
</gene>
<proteinExistence type="predicted"/>
<dbReference type="EMBL" id="CAJOBR010054924">
    <property type="protein sequence ID" value="CAF5059345.1"/>
    <property type="molecule type" value="Genomic_DNA"/>
</dbReference>
<accession>A0A822D3Q6</accession>
<evidence type="ECO:0000313" key="2">
    <source>
        <dbReference type="Proteomes" id="UP000663848"/>
    </source>
</evidence>
<reference evidence="1" key="1">
    <citation type="submission" date="2021-02" db="EMBL/GenBank/DDBJ databases">
        <authorList>
            <person name="Nowell W R."/>
        </authorList>
    </citation>
    <scope>NUCLEOTIDE SEQUENCE</scope>
</reference>
<feature type="non-terminal residue" evidence="1">
    <location>
        <position position="1"/>
    </location>
</feature>
<protein>
    <submittedName>
        <fullName evidence="1">Uncharacterized protein</fullName>
    </submittedName>
</protein>
<dbReference type="Proteomes" id="UP000663848">
    <property type="component" value="Unassembled WGS sequence"/>
</dbReference>
<dbReference type="AlphaFoldDB" id="A0A822D3Q6"/>
<sequence length="53" mass="6180">MCYLSRSKIRQTPYLCTTLKNERGEIEVPCDRIIAPLKREQCSRTLFPDSSCE</sequence>
<comment type="caution">
    <text evidence="1">The sequence shown here is derived from an EMBL/GenBank/DDBJ whole genome shotgun (WGS) entry which is preliminary data.</text>
</comment>